<accession>F4L688</accession>
<dbReference type="OrthoDB" id="5419426at2"/>
<evidence type="ECO:0000313" key="2">
    <source>
        <dbReference type="EMBL" id="AEE54106.1"/>
    </source>
</evidence>
<gene>
    <name evidence="2" type="ordered locus">Halhy_6286</name>
</gene>
<dbReference type="PANTHER" id="PTHR43305">
    <property type="entry name" value="FAMILY N-ACETYLTRANSFERASE, PUTATIVE (AFU_ORTHOLOGUE AFUA_2G01380)-RELATED"/>
    <property type="match status" value="1"/>
</dbReference>
<dbReference type="HOGENOM" id="CLU_013985_11_2_10"/>
<dbReference type="STRING" id="760192.Halhy_6286"/>
<dbReference type="GO" id="GO:0016747">
    <property type="term" value="F:acyltransferase activity, transferring groups other than amino-acyl groups"/>
    <property type="evidence" value="ECO:0007669"/>
    <property type="project" value="InterPro"/>
</dbReference>
<keyword evidence="3" id="KW-1185">Reference proteome</keyword>
<sequence>MQTDTLLIRPIEQQDNLQMAKIIREVMTAYGAVGDGFSINDPEVDQMYEFYQEPGCSYLVLSDGLQVLGGGGIGPLVGADPGICELKKMYFLPSVRGRGMGLQMVNALITEAQHLGYQTCYLETLERMTEAKALYQKMGFKKLCGQLGNTGHGGCDSFYSKEIA</sequence>
<dbReference type="KEGG" id="hhy:Halhy_6286"/>
<dbReference type="Gene3D" id="3.40.630.30">
    <property type="match status" value="1"/>
</dbReference>
<proteinExistence type="predicted"/>
<dbReference type="PANTHER" id="PTHR43305:SF1">
    <property type="entry name" value="FAMILY N-ACETYLTRANSFERASE, PUTATIVE (AFU_ORTHOLOGUE AFUA_2G01380)-RELATED"/>
    <property type="match status" value="1"/>
</dbReference>
<feature type="domain" description="N-acetyltransferase" evidence="1">
    <location>
        <begin position="6"/>
        <end position="164"/>
    </location>
</feature>
<reference key="2">
    <citation type="submission" date="2011-04" db="EMBL/GenBank/DDBJ databases">
        <title>Complete sequence of chromosome of Haliscomenobacter hydrossis DSM 1100.</title>
        <authorList>
            <consortium name="US DOE Joint Genome Institute (JGI-PGF)"/>
            <person name="Lucas S."/>
            <person name="Han J."/>
            <person name="Lapidus A."/>
            <person name="Bruce D."/>
            <person name="Goodwin L."/>
            <person name="Pitluck S."/>
            <person name="Peters L."/>
            <person name="Kyrpides N."/>
            <person name="Mavromatis K."/>
            <person name="Ivanova N."/>
            <person name="Ovchinnikova G."/>
            <person name="Pagani I."/>
            <person name="Daligault H."/>
            <person name="Detter J.C."/>
            <person name="Han C."/>
            <person name="Land M."/>
            <person name="Hauser L."/>
            <person name="Markowitz V."/>
            <person name="Cheng J.-F."/>
            <person name="Hugenholtz P."/>
            <person name="Woyke T."/>
            <person name="Wu D."/>
            <person name="Verbarg S."/>
            <person name="Frueling A."/>
            <person name="Brambilla E."/>
            <person name="Klenk H.-P."/>
            <person name="Eisen J.A."/>
        </authorList>
    </citation>
    <scope>NUCLEOTIDE SEQUENCE</scope>
    <source>
        <strain>DSM 1100</strain>
    </source>
</reference>
<name>F4L688_HALH1</name>
<protein>
    <submittedName>
        <fullName evidence="2">GCN5-related N-acetyltransferase</fullName>
    </submittedName>
</protein>
<reference evidence="2 3" key="1">
    <citation type="journal article" date="2011" name="Stand. Genomic Sci.">
        <title>Complete genome sequence of Haliscomenobacter hydrossis type strain (O).</title>
        <authorList>
            <consortium name="US DOE Joint Genome Institute (JGI-PGF)"/>
            <person name="Daligault H."/>
            <person name="Lapidus A."/>
            <person name="Zeytun A."/>
            <person name="Nolan M."/>
            <person name="Lucas S."/>
            <person name="Del Rio T.G."/>
            <person name="Tice H."/>
            <person name="Cheng J.F."/>
            <person name="Tapia R."/>
            <person name="Han C."/>
            <person name="Goodwin L."/>
            <person name="Pitluck S."/>
            <person name="Liolios K."/>
            <person name="Pagani I."/>
            <person name="Ivanova N."/>
            <person name="Huntemann M."/>
            <person name="Mavromatis K."/>
            <person name="Mikhailova N."/>
            <person name="Pati A."/>
            <person name="Chen A."/>
            <person name="Palaniappan K."/>
            <person name="Land M."/>
            <person name="Hauser L."/>
            <person name="Brambilla E.M."/>
            <person name="Rohde M."/>
            <person name="Verbarg S."/>
            <person name="Goker M."/>
            <person name="Bristow J."/>
            <person name="Eisen J.A."/>
            <person name="Markowitz V."/>
            <person name="Hugenholtz P."/>
            <person name="Kyrpides N.C."/>
            <person name="Klenk H.P."/>
            <person name="Woyke T."/>
        </authorList>
    </citation>
    <scope>NUCLEOTIDE SEQUENCE [LARGE SCALE GENOMIC DNA]</scope>
    <source>
        <strain evidence="3">ATCC 27775 / DSM 1100 / LMG 10767 / O</strain>
    </source>
</reference>
<dbReference type="RefSeq" id="WP_013768627.1">
    <property type="nucleotide sequence ID" value="NC_015510.1"/>
</dbReference>
<organism evidence="2 3">
    <name type="scientific">Haliscomenobacter hydrossis (strain ATCC 27775 / DSM 1100 / LMG 10767 / O)</name>
    <dbReference type="NCBI Taxonomy" id="760192"/>
    <lineage>
        <taxon>Bacteria</taxon>
        <taxon>Pseudomonadati</taxon>
        <taxon>Bacteroidota</taxon>
        <taxon>Saprospiria</taxon>
        <taxon>Saprospirales</taxon>
        <taxon>Haliscomenobacteraceae</taxon>
        <taxon>Haliscomenobacter</taxon>
    </lineage>
</organism>
<dbReference type="EMBL" id="CP002691">
    <property type="protein sequence ID" value="AEE54106.1"/>
    <property type="molecule type" value="Genomic_DNA"/>
</dbReference>
<evidence type="ECO:0000259" key="1">
    <source>
        <dbReference type="PROSITE" id="PS51186"/>
    </source>
</evidence>
<dbReference type="PROSITE" id="PS51186">
    <property type="entry name" value="GNAT"/>
    <property type="match status" value="1"/>
</dbReference>
<dbReference type="Proteomes" id="UP000008461">
    <property type="component" value="Chromosome"/>
</dbReference>
<dbReference type="InterPro" id="IPR000182">
    <property type="entry name" value="GNAT_dom"/>
</dbReference>
<dbReference type="InterPro" id="IPR016181">
    <property type="entry name" value="Acyl_CoA_acyltransferase"/>
</dbReference>
<evidence type="ECO:0000313" key="3">
    <source>
        <dbReference type="Proteomes" id="UP000008461"/>
    </source>
</evidence>
<dbReference type="Pfam" id="PF00583">
    <property type="entry name" value="Acetyltransf_1"/>
    <property type="match status" value="1"/>
</dbReference>
<dbReference type="SUPFAM" id="SSF55729">
    <property type="entry name" value="Acyl-CoA N-acyltransferases (Nat)"/>
    <property type="match status" value="1"/>
</dbReference>
<dbReference type="AlphaFoldDB" id="F4L688"/>
<dbReference type="InterPro" id="IPR052777">
    <property type="entry name" value="Acetyltransferase_Enz"/>
</dbReference>
<dbReference type="eggNOG" id="COG0456">
    <property type="taxonomic scope" value="Bacteria"/>
</dbReference>